<evidence type="ECO:0000313" key="3">
    <source>
        <dbReference type="EMBL" id="KAB7500626.1"/>
    </source>
</evidence>
<dbReference type="AlphaFoldDB" id="A0A5N5T2E8"/>
<dbReference type="EMBL" id="SEYY01013364">
    <property type="protein sequence ID" value="KAB7500626.1"/>
    <property type="molecule type" value="Genomic_DNA"/>
</dbReference>
<comment type="caution">
    <text evidence="3">The sequence shown here is derived from an EMBL/GenBank/DDBJ whole genome shotgun (WGS) entry which is preliminary data.</text>
</comment>
<sequence>MATYQEADYKALYKNLKRKLKVLIYENECFQDELKKSQRSLLKVQRDKTFLLDRILQYQQGPESSSDSEQTDESDNENYNKDNKRKKVSQDQNSSFNLNVQNGIKNSNIKKKKNVQNVLGGGIVTSKNSSHRQGGKQISSTVLGSQQLLNRASSFPSTSSHHKHRSLSLHANLTSASSGATLSSTTQAAAAAATSDGQMTREEIERQLAARQPFSDFSTAVSLTLPNQLFSDNVTEGELLENEMETSPSNMKSGCKIFEGMTFNVNWNTILWNSLLRFGLKVSFLSRVCPCIVLVKELYSQRF</sequence>
<feature type="domain" description="INO80 complex subunit E N-terminal" evidence="2">
    <location>
        <begin position="8"/>
        <end position="55"/>
    </location>
</feature>
<dbReference type="Proteomes" id="UP000326759">
    <property type="component" value="Unassembled WGS sequence"/>
</dbReference>
<organism evidence="3 4">
    <name type="scientific">Armadillidium nasatum</name>
    <dbReference type="NCBI Taxonomy" id="96803"/>
    <lineage>
        <taxon>Eukaryota</taxon>
        <taxon>Metazoa</taxon>
        <taxon>Ecdysozoa</taxon>
        <taxon>Arthropoda</taxon>
        <taxon>Crustacea</taxon>
        <taxon>Multicrustacea</taxon>
        <taxon>Malacostraca</taxon>
        <taxon>Eumalacostraca</taxon>
        <taxon>Peracarida</taxon>
        <taxon>Isopoda</taxon>
        <taxon>Oniscidea</taxon>
        <taxon>Crinocheta</taxon>
        <taxon>Armadillidiidae</taxon>
        <taxon>Armadillidium</taxon>
    </lineage>
</organism>
<gene>
    <name evidence="3" type="ORF">Anas_09547</name>
</gene>
<dbReference type="GO" id="GO:0031011">
    <property type="term" value="C:Ino80 complex"/>
    <property type="evidence" value="ECO:0007669"/>
    <property type="project" value="InterPro"/>
</dbReference>
<protein>
    <submittedName>
        <fullName evidence="3">INO80 complex subunit E</fullName>
    </submittedName>
</protein>
<evidence type="ECO:0000256" key="1">
    <source>
        <dbReference type="SAM" id="MobiDB-lite"/>
    </source>
</evidence>
<reference evidence="3 4" key="1">
    <citation type="journal article" date="2019" name="PLoS Biol.">
        <title>Sex chromosomes control vertical transmission of feminizing Wolbachia symbionts in an isopod.</title>
        <authorList>
            <person name="Becking T."/>
            <person name="Chebbi M.A."/>
            <person name="Giraud I."/>
            <person name="Moumen B."/>
            <person name="Laverre T."/>
            <person name="Caubet Y."/>
            <person name="Peccoud J."/>
            <person name="Gilbert C."/>
            <person name="Cordaux R."/>
        </authorList>
    </citation>
    <scope>NUCLEOTIDE SEQUENCE [LARGE SCALE GENOMIC DNA]</scope>
    <source>
        <strain evidence="3">ANa2</strain>
        <tissue evidence="3">Whole body excluding digestive tract and cuticle</tissue>
    </source>
</reference>
<name>A0A5N5T2E8_9CRUS</name>
<dbReference type="Pfam" id="PF24237">
    <property type="entry name" value="INO80E"/>
    <property type="match status" value="1"/>
</dbReference>
<evidence type="ECO:0000313" key="4">
    <source>
        <dbReference type="Proteomes" id="UP000326759"/>
    </source>
</evidence>
<dbReference type="InterPro" id="IPR026678">
    <property type="entry name" value="INO80E"/>
</dbReference>
<dbReference type="PANTHER" id="PTHR21812">
    <property type="entry name" value="INO80 COMPLEX SUBUNIT E"/>
    <property type="match status" value="1"/>
</dbReference>
<dbReference type="InterPro" id="IPR056515">
    <property type="entry name" value="INO80E_N"/>
</dbReference>
<accession>A0A5N5T2E8</accession>
<keyword evidence="4" id="KW-1185">Reference proteome</keyword>
<feature type="compositionally biased region" description="Polar residues" evidence="1">
    <location>
        <begin position="90"/>
        <end position="100"/>
    </location>
</feature>
<dbReference type="OrthoDB" id="5977486at2759"/>
<feature type="region of interest" description="Disordered" evidence="1">
    <location>
        <begin position="59"/>
        <end position="112"/>
    </location>
</feature>
<dbReference type="GO" id="GO:0006338">
    <property type="term" value="P:chromatin remodeling"/>
    <property type="evidence" value="ECO:0007669"/>
    <property type="project" value="InterPro"/>
</dbReference>
<dbReference type="PANTHER" id="PTHR21812:SF1">
    <property type="entry name" value="INO80 COMPLEX SUBUNIT E"/>
    <property type="match status" value="1"/>
</dbReference>
<proteinExistence type="predicted"/>
<evidence type="ECO:0000259" key="2">
    <source>
        <dbReference type="Pfam" id="PF24237"/>
    </source>
</evidence>